<proteinExistence type="predicted"/>
<dbReference type="GO" id="GO:0032259">
    <property type="term" value="P:methylation"/>
    <property type="evidence" value="ECO:0007669"/>
    <property type="project" value="UniProtKB-KW"/>
</dbReference>
<keyword evidence="3" id="KW-0489">Methyltransferase</keyword>
<dbReference type="InterPro" id="IPR041698">
    <property type="entry name" value="Methyltransf_25"/>
</dbReference>
<dbReference type="KEGG" id="rlc:K227x_00770"/>
<dbReference type="PANTHER" id="PTHR42912:SF80">
    <property type="entry name" value="METHYLTRANSFERASE DOMAIN-CONTAINING PROTEIN"/>
    <property type="match status" value="1"/>
</dbReference>
<evidence type="ECO:0000259" key="2">
    <source>
        <dbReference type="Pfam" id="PF13649"/>
    </source>
</evidence>
<evidence type="ECO:0000313" key="4">
    <source>
        <dbReference type="Proteomes" id="UP000318538"/>
    </source>
</evidence>
<protein>
    <submittedName>
        <fullName evidence="3">Ubiquinone biosynthesis O-methyltransferase</fullName>
        <ecNumber evidence="3">2.1.1.222</ecNumber>
    </submittedName>
</protein>
<dbReference type="PANTHER" id="PTHR42912">
    <property type="entry name" value="METHYLTRANSFERASE"/>
    <property type="match status" value="1"/>
</dbReference>
<dbReference type="InterPro" id="IPR029063">
    <property type="entry name" value="SAM-dependent_MTases_sf"/>
</dbReference>
<evidence type="ECO:0000256" key="1">
    <source>
        <dbReference type="SAM" id="MobiDB-lite"/>
    </source>
</evidence>
<dbReference type="Gene3D" id="3.40.50.150">
    <property type="entry name" value="Vaccinia Virus protein VP39"/>
    <property type="match status" value="1"/>
</dbReference>
<organism evidence="3 4">
    <name type="scientific">Rubripirellula lacrimiformis</name>
    <dbReference type="NCBI Taxonomy" id="1930273"/>
    <lineage>
        <taxon>Bacteria</taxon>
        <taxon>Pseudomonadati</taxon>
        <taxon>Planctomycetota</taxon>
        <taxon>Planctomycetia</taxon>
        <taxon>Pirellulales</taxon>
        <taxon>Pirellulaceae</taxon>
        <taxon>Rubripirellula</taxon>
    </lineage>
</organism>
<keyword evidence="4" id="KW-1185">Reference proteome</keyword>
<dbReference type="EC" id="2.1.1.222" evidence="3"/>
<dbReference type="Proteomes" id="UP000318538">
    <property type="component" value="Chromosome"/>
</dbReference>
<dbReference type="CDD" id="cd02440">
    <property type="entry name" value="AdoMet_MTases"/>
    <property type="match status" value="1"/>
</dbReference>
<dbReference type="SUPFAM" id="SSF53335">
    <property type="entry name" value="S-adenosyl-L-methionine-dependent methyltransferases"/>
    <property type="match status" value="1"/>
</dbReference>
<evidence type="ECO:0000313" key="3">
    <source>
        <dbReference type="EMBL" id="QDT01710.1"/>
    </source>
</evidence>
<gene>
    <name evidence="3" type="primary">ubiG_1</name>
    <name evidence="3" type="ORF">K227x_00770</name>
</gene>
<reference evidence="3 4" key="1">
    <citation type="submission" date="2019-02" db="EMBL/GenBank/DDBJ databases">
        <title>Deep-cultivation of Planctomycetes and their phenomic and genomic characterization uncovers novel biology.</title>
        <authorList>
            <person name="Wiegand S."/>
            <person name="Jogler M."/>
            <person name="Boedeker C."/>
            <person name="Pinto D."/>
            <person name="Vollmers J."/>
            <person name="Rivas-Marin E."/>
            <person name="Kohn T."/>
            <person name="Peeters S.H."/>
            <person name="Heuer A."/>
            <person name="Rast P."/>
            <person name="Oberbeckmann S."/>
            <person name="Bunk B."/>
            <person name="Jeske O."/>
            <person name="Meyerdierks A."/>
            <person name="Storesund J.E."/>
            <person name="Kallscheuer N."/>
            <person name="Luecker S."/>
            <person name="Lage O.M."/>
            <person name="Pohl T."/>
            <person name="Merkel B.J."/>
            <person name="Hornburger P."/>
            <person name="Mueller R.-W."/>
            <person name="Bruemmer F."/>
            <person name="Labrenz M."/>
            <person name="Spormann A.M."/>
            <person name="Op den Camp H."/>
            <person name="Overmann J."/>
            <person name="Amann R."/>
            <person name="Jetten M.S.M."/>
            <person name="Mascher T."/>
            <person name="Medema M.H."/>
            <person name="Devos D.P."/>
            <person name="Kaster A.-K."/>
            <person name="Ovreas L."/>
            <person name="Rohde M."/>
            <person name="Galperin M.Y."/>
            <person name="Jogler C."/>
        </authorList>
    </citation>
    <scope>NUCLEOTIDE SEQUENCE [LARGE SCALE GENOMIC DNA]</scope>
    <source>
        <strain evidence="3 4">K22_7</strain>
    </source>
</reference>
<keyword evidence="3" id="KW-0830">Ubiquinone</keyword>
<dbReference type="Pfam" id="PF13649">
    <property type="entry name" value="Methyltransf_25"/>
    <property type="match status" value="1"/>
</dbReference>
<feature type="region of interest" description="Disordered" evidence="1">
    <location>
        <begin position="1"/>
        <end position="35"/>
    </location>
</feature>
<accession>A0A517N3J3</accession>
<sequence length="296" mass="32731">MSKVKQPPHHDDASEAPETPLKRPSVPPPMWQRPPGVAPGTWQYVHQRTIADHYDAFVEDTPLCRVDAQVLAEVLPGIDSPGNEIVLDLGCGTGRAALPLAQRGYDVVGIDLSHSMLEVLVQKSASQPTLGSIFPLHANLVQLDSLADNTADHAVCLFATMGMIQGRPNRQQVLRHVARIVRPGGSLTIHVHNRWAALQEASGYRSLISSWWKSVTPHRWQRSRNGTAGYEFGDATYGYRGLKDMFMHRFSRRELTHDLAATGWDIDRCMRLSIDGTTVLSDRSVAGGFIFVARAK</sequence>
<dbReference type="AlphaFoldDB" id="A0A517N3J3"/>
<name>A0A517N3J3_9BACT</name>
<dbReference type="EMBL" id="CP036525">
    <property type="protein sequence ID" value="QDT01710.1"/>
    <property type="molecule type" value="Genomic_DNA"/>
</dbReference>
<dbReference type="GO" id="GO:0102208">
    <property type="term" value="F:2-polyprenyl-6-hydroxyphenol methylase activity"/>
    <property type="evidence" value="ECO:0007669"/>
    <property type="project" value="UniProtKB-EC"/>
</dbReference>
<keyword evidence="3" id="KW-0808">Transferase</keyword>
<dbReference type="InterPro" id="IPR050508">
    <property type="entry name" value="Methyltransf_Superfamily"/>
</dbReference>
<feature type="domain" description="Methyltransferase" evidence="2">
    <location>
        <begin position="86"/>
        <end position="185"/>
    </location>
</feature>
<dbReference type="OrthoDB" id="9804312at2"/>